<comment type="caution">
    <text evidence="1">The sequence shown here is derived from an EMBL/GenBank/DDBJ whole genome shotgun (WGS) entry which is preliminary data.</text>
</comment>
<dbReference type="Gene3D" id="2.180.10.10">
    <property type="entry name" value="RHS repeat-associated core"/>
    <property type="match status" value="1"/>
</dbReference>
<sequence>MLLKALGEKTPYRYRGYRYDTETGYYYLQSRYYNPEWRRFLNADGLVATGQGMLSHNMFAYCANNPVVFKDPSGFAHCMSNEYGGGGGFGAAAIGGSGALADTIKGIWYGTVGTIGAIGNIGYRIITSSRESTKSKSVAIDITKDKREKPITIYRYGSSSNTNLTPRPKDTGGLSFSLMPPTSGKYVATTMQAVNATGILKAVKDGPNHVSIMPTIPSTMSSWIQSRPNAQISPHPYTIVLKSIVWDGK</sequence>
<dbReference type="EMBL" id="SVCM01000137">
    <property type="protein sequence ID" value="MBE6060859.1"/>
    <property type="molecule type" value="Genomic_DNA"/>
</dbReference>
<dbReference type="PANTHER" id="PTHR32305:SF15">
    <property type="entry name" value="PROTEIN RHSA-RELATED"/>
    <property type="match status" value="1"/>
</dbReference>
<reference evidence="1" key="1">
    <citation type="submission" date="2019-04" db="EMBL/GenBank/DDBJ databases">
        <title>Evolution of Biomass-Degrading Anaerobic Consortia Revealed by Metagenomics.</title>
        <authorList>
            <person name="Peng X."/>
        </authorList>
    </citation>
    <scope>NUCLEOTIDE SEQUENCE</scope>
    <source>
        <strain evidence="1">SIG254</strain>
    </source>
</reference>
<dbReference type="InterPro" id="IPR050708">
    <property type="entry name" value="T6SS_VgrG/RHS"/>
</dbReference>
<name>A0A927W9P2_9CLOT</name>
<dbReference type="NCBIfam" id="TIGR03696">
    <property type="entry name" value="Rhs_assc_core"/>
    <property type="match status" value="1"/>
</dbReference>
<dbReference type="InterPro" id="IPR022385">
    <property type="entry name" value="Rhs_assc_core"/>
</dbReference>
<proteinExistence type="predicted"/>
<dbReference type="Proteomes" id="UP000768462">
    <property type="component" value="Unassembled WGS sequence"/>
</dbReference>
<evidence type="ECO:0000313" key="1">
    <source>
        <dbReference type="EMBL" id="MBE6060859.1"/>
    </source>
</evidence>
<dbReference type="PANTHER" id="PTHR32305">
    <property type="match status" value="1"/>
</dbReference>
<accession>A0A927W9P2</accession>
<evidence type="ECO:0000313" key="2">
    <source>
        <dbReference type="Proteomes" id="UP000768462"/>
    </source>
</evidence>
<protein>
    <submittedName>
        <fullName evidence="1">RHS repeat-associated core domain-containing protein</fullName>
    </submittedName>
</protein>
<dbReference type="AlphaFoldDB" id="A0A927W9P2"/>
<gene>
    <name evidence="1" type="ORF">E7215_11905</name>
</gene>
<organism evidence="1 2">
    <name type="scientific">Clostridium sulfidigenes</name>
    <dbReference type="NCBI Taxonomy" id="318464"/>
    <lineage>
        <taxon>Bacteria</taxon>
        <taxon>Bacillati</taxon>
        <taxon>Bacillota</taxon>
        <taxon>Clostridia</taxon>
        <taxon>Eubacteriales</taxon>
        <taxon>Clostridiaceae</taxon>
        <taxon>Clostridium</taxon>
    </lineage>
</organism>